<gene>
    <name evidence="1" type="ORF">FHI69_21130</name>
</gene>
<dbReference type="Proteomes" id="UP000305681">
    <property type="component" value="Unassembled WGS sequence"/>
</dbReference>
<evidence type="ECO:0000313" key="1">
    <source>
        <dbReference type="EMBL" id="TNC75168.1"/>
    </source>
</evidence>
<reference evidence="1 2" key="1">
    <citation type="submission" date="2019-06" db="EMBL/GenBank/DDBJ databases">
        <title>Genome sequence of Janthinobacterium lividum UCD_MED1.</title>
        <authorList>
            <person name="De Leon M.E."/>
            <person name="Jospin G."/>
        </authorList>
    </citation>
    <scope>NUCLEOTIDE SEQUENCE [LARGE SCALE GENOMIC DNA]</scope>
    <source>
        <strain evidence="1 2">UCD_MED1</strain>
    </source>
</reference>
<organism evidence="1 2">
    <name type="scientific">Janthinobacterium lividum</name>
    <dbReference type="NCBI Taxonomy" id="29581"/>
    <lineage>
        <taxon>Bacteria</taxon>
        <taxon>Pseudomonadati</taxon>
        <taxon>Pseudomonadota</taxon>
        <taxon>Betaproteobacteria</taxon>
        <taxon>Burkholderiales</taxon>
        <taxon>Oxalobacteraceae</taxon>
        <taxon>Janthinobacterium</taxon>
    </lineage>
</organism>
<name>A0A5C4NNX3_9BURK</name>
<dbReference type="EMBL" id="VDGE01000009">
    <property type="protein sequence ID" value="TNC75168.1"/>
    <property type="molecule type" value="Genomic_DNA"/>
</dbReference>
<dbReference type="AlphaFoldDB" id="A0A5C4NNX3"/>
<evidence type="ECO:0000313" key="2">
    <source>
        <dbReference type="Proteomes" id="UP000305681"/>
    </source>
</evidence>
<accession>A0A5C4NNX3</accession>
<protein>
    <submittedName>
        <fullName evidence="1">Uncharacterized protein</fullName>
    </submittedName>
</protein>
<dbReference type="RefSeq" id="WP_100427162.1">
    <property type="nucleotide sequence ID" value="NZ_VDGE01000009.1"/>
</dbReference>
<sequence>MTSTFVFSPDSFWLRIPAQVETISIKPFVTPFGETDELLCYVGETLLGKIMECGDAEGKVIALLPTLDRKRAYLWPSADMFLQALLHVLRYESNAVLSCERDTDQDKVLPLTEYHDVTTVLTQVVKFSKDGTGTCPTFLYQKL</sequence>
<proteinExistence type="predicted"/>
<comment type="caution">
    <text evidence="1">The sequence shown here is derived from an EMBL/GenBank/DDBJ whole genome shotgun (WGS) entry which is preliminary data.</text>
</comment>